<evidence type="ECO:0000313" key="2">
    <source>
        <dbReference type="Proteomes" id="UP001165960"/>
    </source>
</evidence>
<keyword evidence="2" id="KW-1185">Reference proteome</keyword>
<reference evidence="1" key="1">
    <citation type="submission" date="2022-04" db="EMBL/GenBank/DDBJ databases">
        <title>Genome of the entomopathogenic fungus Entomophthora muscae.</title>
        <authorList>
            <person name="Elya C."/>
            <person name="Lovett B.R."/>
            <person name="Lee E."/>
            <person name="Macias A.M."/>
            <person name="Hajek A.E."/>
            <person name="De Bivort B.L."/>
            <person name="Kasson M.T."/>
            <person name="De Fine Licht H.H."/>
            <person name="Stajich J.E."/>
        </authorList>
    </citation>
    <scope>NUCLEOTIDE SEQUENCE</scope>
    <source>
        <strain evidence="1">Berkeley</strain>
    </source>
</reference>
<dbReference type="EMBL" id="QTSX02005114">
    <property type="protein sequence ID" value="KAJ9060959.1"/>
    <property type="molecule type" value="Genomic_DNA"/>
</dbReference>
<organism evidence="1 2">
    <name type="scientific">Entomophthora muscae</name>
    <dbReference type="NCBI Taxonomy" id="34485"/>
    <lineage>
        <taxon>Eukaryota</taxon>
        <taxon>Fungi</taxon>
        <taxon>Fungi incertae sedis</taxon>
        <taxon>Zoopagomycota</taxon>
        <taxon>Entomophthoromycotina</taxon>
        <taxon>Entomophthoromycetes</taxon>
        <taxon>Entomophthorales</taxon>
        <taxon>Entomophthoraceae</taxon>
        <taxon>Entomophthora</taxon>
    </lineage>
</organism>
<comment type="caution">
    <text evidence="1">The sequence shown here is derived from an EMBL/GenBank/DDBJ whole genome shotgun (WGS) entry which is preliminary data.</text>
</comment>
<protein>
    <submittedName>
        <fullName evidence="1">Uncharacterized protein</fullName>
    </submittedName>
</protein>
<gene>
    <name evidence="1" type="ORF">DSO57_1025505</name>
</gene>
<proteinExistence type="predicted"/>
<name>A0ACC2SFC0_9FUNG</name>
<accession>A0ACC2SFC0</accession>
<dbReference type="Proteomes" id="UP001165960">
    <property type="component" value="Unassembled WGS sequence"/>
</dbReference>
<evidence type="ECO:0000313" key="1">
    <source>
        <dbReference type="EMBL" id="KAJ9060959.1"/>
    </source>
</evidence>
<sequence>MAFNAPKRFSSNDKSVGCGSTKSISEYPFTTPPAAPLQDFPVWKPLNPVSDRRYKAPENRLFDYRHEPLCKQITPDPSIDELINSIAGICVDPSRKSNITAVQTKEFHDPCKNFTDTSLYKTKLCTAFNERGRCLFGNNCRFAHGLNELRKPLRHPKYRTQLCRAFFEDNFCQYGKDCNYLHFFPQC</sequence>